<dbReference type="CDD" id="cd23763">
    <property type="entry name" value="ASKHA_ATPase_ROK"/>
    <property type="match status" value="1"/>
</dbReference>
<dbReference type="PANTHER" id="PTHR18964">
    <property type="entry name" value="ROK (REPRESSOR, ORF, KINASE) FAMILY"/>
    <property type="match status" value="1"/>
</dbReference>
<dbReference type="InterPro" id="IPR043129">
    <property type="entry name" value="ATPase_NBD"/>
</dbReference>
<dbReference type="Pfam" id="PF12802">
    <property type="entry name" value="MarR_2"/>
    <property type="match status" value="1"/>
</dbReference>
<dbReference type="SUPFAM" id="SSF53067">
    <property type="entry name" value="Actin-like ATPase domain"/>
    <property type="match status" value="1"/>
</dbReference>
<name>A0ABW0JBQ9_9BURK</name>
<reference evidence="3" key="1">
    <citation type="journal article" date="2019" name="Int. J. Syst. Evol. Microbiol.">
        <title>The Global Catalogue of Microorganisms (GCM) 10K type strain sequencing project: providing services to taxonomists for standard genome sequencing and annotation.</title>
        <authorList>
            <consortium name="The Broad Institute Genomics Platform"/>
            <consortium name="The Broad Institute Genome Sequencing Center for Infectious Disease"/>
            <person name="Wu L."/>
            <person name="Ma J."/>
        </authorList>
    </citation>
    <scope>NUCLEOTIDE SEQUENCE [LARGE SCALE GENOMIC DNA]</scope>
    <source>
        <strain evidence="3">CCUG 56042</strain>
    </source>
</reference>
<keyword evidence="3" id="KW-1185">Reference proteome</keyword>
<organism evidence="2 3">
    <name type="scientific">Paraburkholderia denitrificans</name>
    <dbReference type="NCBI Taxonomy" id="694025"/>
    <lineage>
        <taxon>Bacteria</taxon>
        <taxon>Pseudomonadati</taxon>
        <taxon>Pseudomonadota</taxon>
        <taxon>Betaproteobacteria</taxon>
        <taxon>Burkholderiales</taxon>
        <taxon>Burkholderiaceae</taxon>
        <taxon>Paraburkholderia</taxon>
    </lineage>
</organism>
<dbReference type="InterPro" id="IPR036390">
    <property type="entry name" value="WH_DNA-bd_sf"/>
</dbReference>
<sequence length="381" mass="42062">MDASAAQQASSQRHARTGFTVSPSERIILDAVRRHRSISRAALTVETDLSQQSVHRLVDQLMERGLLVAGEAIRKGRGQPSPQIELERTAAYAIGISVSTDSMTLCLADFGGDILEEIRLRIPPLRRNASLTALRDAMDRLVKRNSVDRARIIGIGFTISGFFVHDRKHVNAPVPLQDWSLTDLQTILENTFELPVWIENDASSAAIGESLLGVGTWARNFFYLNFSYGFGGGVVLNGKPYFGSHGNAGEMMFDKDESRRRPALKFLIAELRANGIDIDSIEDLRMRFDPQWPGVESWIERTLPALERVINTLAGLFDPDAIVFGGLLPPTLGDMLIERVQFWEHRNGVGPALPKLVLSETNGDATVIGAAVTPLKNTFFL</sequence>
<dbReference type="Gene3D" id="3.30.420.40">
    <property type="match status" value="2"/>
</dbReference>
<dbReference type="RefSeq" id="WP_377713048.1">
    <property type="nucleotide sequence ID" value="NZ_JBHSMP010000020.1"/>
</dbReference>
<evidence type="ECO:0000313" key="3">
    <source>
        <dbReference type="Proteomes" id="UP001596103"/>
    </source>
</evidence>
<accession>A0ABW0JBQ9</accession>
<dbReference type="SUPFAM" id="SSF46785">
    <property type="entry name" value="Winged helix' DNA-binding domain"/>
    <property type="match status" value="1"/>
</dbReference>
<comment type="caution">
    <text evidence="2">The sequence shown here is derived from an EMBL/GenBank/DDBJ whole genome shotgun (WGS) entry which is preliminary data.</text>
</comment>
<dbReference type="Pfam" id="PF00480">
    <property type="entry name" value="ROK"/>
    <property type="match status" value="1"/>
</dbReference>
<dbReference type="Gene3D" id="1.10.10.10">
    <property type="entry name" value="Winged helix-like DNA-binding domain superfamily/Winged helix DNA-binding domain"/>
    <property type="match status" value="1"/>
</dbReference>
<dbReference type="InterPro" id="IPR036388">
    <property type="entry name" value="WH-like_DNA-bd_sf"/>
</dbReference>
<evidence type="ECO:0000259" key="1">
    <source>
        <dbReference type="Pfam" id="PF12802"/>
    </source>
</evidence>
<dbReference type="Proteomes" id="UP001596103">
    <property type="component" value="Unassembled WGS sequence"/>
</dbReference>
<protein>
    <submittedName>
        <fullName evidence="2">ROK family transcriptional regulator</fullName>
    </submittedName>
</protein>
<dbReference type="EMBL" id="JBHSMP010000020">
    <property type="protein sequence ID" value="MFC5430526.1"/>
    <property type="molecule type" value="Genomic_DNA"/>
</dbReference>
<feature type="domain" description="HTH marR-type" evidence="1">
    <location>
        <begin position="21"/>
        <end position="77"/>
    </location>
</feature>
<gene>
    <name evidence="2" type="ORF">ACFPTO_17215</name>
</gene>
<dbReference type="PANTHER" id="PTHR18964:SF169">
    <property type="entry name" value="N-ACETYLMANNOSAMINE KINASE"/>
    <property type="match status" value="1"/>
</dbReference>
<dbReference type="InterPro" id="IPR000600">
    <property type="entry name" value="ROK"/>
</dbReference>
<evidence type="ECO:0000313" key="2">
    <source>
        <dbReference type="EMBL" id="MFC5430526.1"/>
    </source>
</evidence>
<dbReference type="InterPro" id="IPR000835">
    <property type="entry name" value="HTH_MarR-typ"/>
</dbReference>
<proteinExistence type="predicted"/>